<evidence type="ECO:0000313" key="2">
    <source>
        <dbReference type="EMBL" id="GFO67465.1"/>
    </source>
</evidence>
<dbReference type="Pfam" id="PF15978">
    <property type="entry name" value="TnsD"/>
    <property type="match status" value="1"/>
</dbReference>
<reference evidence="3" key="1">
    <citation type="submission" date="2020-06" db="EMBL/GenBank/DDBJ databases">
        <title>Draft genomic sequecing of Geomonas sp. Red745.</title>
        <authorList>
            <person name="Itoh H."/>
            <person name="Xu Z.X."/>
            <person name="Ushijima N."/>
            <person name="Masuda Y."/>
            <person name="Shiratori Y."/>
            <person name="Senoo K."/>
        </authorList>
    </citation>
    <scope>NUCLEOTIDE SEQUENCE [LARGE SCALE GENOMIC DNA]</scope>
    <source>
        <strain evidence="3">Red745</strain>
    </source>
</reference>
<sequence length="233" mass="26606">MRSGVKKTAIMQRYCCSEWALTLIELDEPGLNACYRKAGKQSTQQGNRTRLEQYLAIRPTATRSDVMKALPGVYDALITKDKEWFYRQIPDKRVAAIKTRKERVDWAGTDRQKAAEVSSIFDRMLAPGVKPVQATETAVLKKAGLWTRYRNNPKKFPLVNKVLKKRSELYEQFLQRQVAWAVKQMASAGEPISINKLRRVAGVPAQLLRDRKDMVIKVSREMNAAINGRSFFA</sequence>
<keyword evidence="3" id="KW-1185">Reference proteome</keyword>
<name>A0A6V8N4J4_9BACT</name>
<dbReference type="Proteomes" id="UP000587586">
    <property type="component" value="Unassembled WGS sequence"/>
</dbReference>
<accession>A0A6V8N4J4</accession>
<evidence type="ECO:0000259" key="1">
    <source>
        <dbReference type="Pfam" id="PF15978"/>
    </source>
</evidence>
<dbReference type="EMBL" id="BLXZ01000002">
    <property type="protein sequence ID" value="GFO67465.1"/>
    <property type="molecule type" value="Genomic_DNA"/>
</dbReference>
<protein>
    <recommendedName>
        <fullName evidence="1">Transposon Tn7 transposition protein TnsD C-terminal domain-containing protein</fullName>
    </recommendedName>
</protein>
<comment type="caution">
    <text evidence="2">The sequence shown here is derived from an EMBL/GenBank/DDBJ whole genome shotgun (WGS) entry which is preliminary data.</text>
</comment>
<organism evidence="2 3">
    <name type="scientific">Geomonas limicola</name>
    <dbReference type="NCBI Taxonomy" id="2740186"/>
    <lineage>
        <taxon>Bacteria</taxon>
        <taxon>Pseudomonadati</taxon>
        <taxon>Thermodesulfobacteriota</taxon>
        <taxon>Desulfuromonadia</taxon>
        <taxon>Geobacterales</taxon>
        <taxon>Geobacteraceae</taxon>
        <taxon>Geomonas</taxon>
    </lineage>
</organism>
<gene>
    <name evidence="2" type="ORF">GMLC_10440</name>
</gene>
<feature type="domain" description="Transposon Tn7 transposition protein TnsD C-terminal" evidence="1">
    <location>
        <begin position="3"/>
        <end position="163"/>
    </location>
</feature>
<dbReference type="InterPro" id="IPR032750">
    <property type="entry name" value="TnsD_C"/>
</dbReference>
<dbReference type="AlphaFoldDB" id="A0A6V8N4J4"/>
<proteinExistence type="predicted"/>
<evidence type="ECO:0000313" key="3">
    <source>
        <dbReference type="Proteomes" id="UP000587586"/>
    </source>
</evidence>